<dbReference type="Proteomes" id="UP000037035">
    <property type="component" value="Unassembled WGS sequence"/>
</dbReference>
<dbReference type="STRING" id="27349.A0A0L6UNQ5"/>
<dbReference type="AlphaFoldDB" id="A0A0L6UNQ5"/>
<dbReference type="OrthoDB" id="2414509at2759"/>
<evidence type="ECO:0000256" key="1">
    <source>
        <dbReference type="SAM" id="MobiDB-lite"/>
    </source>
</evidence>
<accession>A0A0L6UNQ5</accession>
<gene>
    <name evidence="2" type="ORF">VP01_4g18</name>
</gene>
<comment type="caution">
    <text evidence="2">The sequence shown here is derived from an EMBL/GenBank/DDBJ whole genome shotgun (WGS) entry which is preliminary data.</text>
</comment>
<evidence type="ECO:0000313" key="3">
    <source>
        <dbReference type="Proteomes" id="UP000037035"/>
    </source>
</evidence>
<feature type="compositionally biased region" description="Basic and acidic residues" evidence="1">
    <location>
        <begin position="186"/>
        <end position="206"/>
    </location>
</feature>
<organism evidence="2 3">
    <name type="scientific">Puccinia sorghi</name>
    <dbReference type="NCBI Taxonomy" id="27349"/>
    <lineage>
        <taxon>Eukaryota</taxon>
        <taxon>Fungi</taxon>
        <taxon>Dikarya</taxon>
        <taxon>Basidiomycota</taxon>
        <taxon>Pucciniomycotina</taxon>
        <taxon>Pucciniomycetes</taxon>
        <taxon>Pucciniales</taxon>
        <taxon>Pucciniaceae</taxon>
        <taxon>Puccinia</taxon>
    </lineage>
</organism>
<evidence type="ECO:0000313" key="2">
    <source>
        <dbReference type="EMBL" id="KNZ49455.1"/>
    </source>
</evidence>
<feature type="compositionally biased region" description="Polar residues" evidence="1">
    <location>
        <begin position="207"/>
        <end position="217"/>
    </location>
</feature>
<protein>
    <submittedName>
        <fullName evidence="2">Uncharacterized protein</fullName>
    </submittedName>
</protein>
<sequence length="272" mass="31378">MELHACFETGKDPAVGHPAKDKYNKVHTKSISTSSLLTKKDQKVGISTIDEKLEIMCPHYPAMNNLMYKLTEKPQNHPLLSLLEITLESLKRKAKITLFVFPPVLDKNWRMMMLTICLQVISKLKRIWLMKPTSDEDQGNKQESIILEKEENSRSPEILPSNMIQETNKTNKKRKKGKSNSRQTHLLRDNQLHENKNPKGKQRESNSQKINSKSQGTPKEAPNLLKWHEDYTSQNDSGNTQFARDRLSFGMLKFECQVKIHLGRRSGIMLSR</sequence>
<proteinExistence type="predicted"/>
<dbReference type="EMBL" id="LAVV01010166">
    <property type="protein sequence ID" value="KNZ49455.1"/>
    <property type="molecule type" value="Genomic_DNA"/>
</dbReference>
<dbReference type="VEuPathDB" id="FungiDB:VP01_4g18"/>
<keyword evidence="3" id="KW-1185">Reference proteome</keyword>
<name>A0A0L6UNQ5_9BASI</name>
<feature type="compositionally biased region" description="Basic residues" evidence="1">
    <location>
        <begin position="170"/>
        <end position="179"/>
    </location>
</feature>
<reference evidence="2 3" key="1">
    <citation type="submission" date="2015-08" db="EMBL/GenBank/DDBJ databases">
        <title>Next Generation Sequencing and Analysis of the Genome of Puccinia sorghi L Schw, the Causal Agent of Maize Common Rust.</title>
        <authorList>
            <person name="Rochi L."/>
            <person name="Burguener G."/>
            <person name="Darino M."/>
            <person name="Turjanski A."/>
            <person name="Kreff E."/>
            <person name="Dieguez M.J."/>
            <person name="Sacco F."/>
        </authorList>
    </citation>
    <scope>NUCLEOTIDE SEQUENCE [LARGE SCALE GENOMIC DNA]</scope>
    <source>
        <strain evidence="2 3">RO10H11247</strain>
    </source>
</reference>
<feature type="region of interest" description="Disordered" evidence="1">
    <location>
        <begin position="134"/>
        <end position="222"/>
    </location>
</feature>